<gene>
    <name evidence="2" type="ORF">TSIB3V08_LOCUS6101</name>
</gene>
<protein>
    <submittedName>
        <fullName evidence="2">Uncharacterized protein</fullName>
    </submittedName>
</protein>
<evidence type="ECO:0000313" key="2">
    <source>
        <dbReference type="EMBL" id="CAD7261982.1"/>
    </source>
</evidence>
<name>A0A7R9AWS5_TIMSH</name>
<feature type="compositionally biased region" description="Basic and acidic residues" evidence="1">
    <location>
        <begin position="81"/>
        <end position="103"/>
    </location>
</feature>
<sequence>MLTWDTKQDPDRHIPSGSCIGACAAISVPGSPKKHFLEEAGVSEAQPDKVVAILADLGHPPSRGLDESLPDLLTAPLDYLNKGRNDPQIEHRNRYNNDGERDAGTIQGNRASTHSRFSDTVLQVPSKTSNHSVAGKKTTAAQVAELVTCSGHAEPHSSVSDQAWVDSRAARRSKAPLSLLCRALENGEGNLPFRTSQQMLKITATNPNASMISAYEILPHPFKYSMRVANHIAGDDNPGN</sequence>
<dbReference type="AlphaFoldDB" id="A0A7R9AWS5"/>
<feature type="region of interest" description="Disordered" evidence="1">
    <location>
        <begin position="81"/>
        <end position="116"/>
    </location>
</feature>
<accession>A0A7R9AWS5</accession>
<proteinExistence type="predicted"/>
<reference evidence="2" key="1">
    <citation type="submission" date="2020-11" db="EMBL/GenBank/DDBJ databases">
        <authorList>
            <person name="Tran Van P."/>
        </authorList>
    </citation>
    <scope>NUCLEOTIDE SEQUENCE</scope>
</reference>
<dbReference type="EMBL" id="OC002533">
    <property type="protein sequence ID" value="CAD7261982.1"/>
    <property type="molecule type" value="Genomic_DNA"/>
</dbReference>
<organism evidence="2">
    <name type="scientific">Timema shepardi</name>
    <name type="common">Walking stick</name>
    <dbReference type="NCBI Taxonomy" id="629360"/>
    <lineage>
        <taxon>Eukaryota</taxon>
        <taxon>Metazoa</taxon>
        <taxon>Ecdysozoa</taxon>
        <taxon>Arthropoda</taxon>
        <taxon>Hexapoda</taxon>
        <taxon>Insecta</taxon>
        <taxon>Pterygota</taxon>
        <taxon>Neoptera</taxon>
        <taxon>Polyneoptera</taxon>
        <taxon>Phasmatodea</taxon>
        <taxon>Timematodea</taxon>
        <taxon>Timematoidea</taxon>
        <taxon>Timematidae</taxon>
        <taxon>Timema</taxon>
    </lineage>
</organism>
<feature type="compositionally biased region" description="Polar residues" evidence="1">
    <location>
        <begin position="106"/>
        <end position="116"/>
    </location>
</feature>
<evidence type="ECO:0000256" key="1">
    <source>
        <dbReference type="SAM" id="MobiDB-lite"/>
    </source>
</evidence>